<protein>
    <recommendedName>
        <fullName evidence="2">Zinc-binding loop region of homing endonuclease domain-containing protein</fullName>
    </recommendedName>
</protein>
<evidence type="ECO:0000313" key="3">
    <source>
        <dbReference type="EMBL" id="KAF2747589.1"/>
    </source>
</evidence>
<dbReference type="SUPFAM" id="SSF54060">
    <property type="entry name" value="His-Me finger endonucleases"/>
    <property type="match status" value="1"/>
</dbReference>
<dbReference type="InterPro" id="IPR044930">
    <property type="entry name" value="Homing_endonuclease_His-Me"/>
</dbReference>
<proteinExistence type="predicted"/>
<dbReference type="Proteomes" id="UP000799440">
    <property type="component" value="Unassembled WGS sequence"/>
</dbReference>
<name>A0A6A6VCZ6_9PLEO</name>
<feature type="compositionally biased region" description="Acidic residues" evidence="1">
    <location>
        <begin position="103"/>
        <end position="125"/>
    </location>
</feature>
<dbReference type="Pfam" id="PF05551">
    <property type="entry name" value="zf-His_Me_endon"/>
    <property type="match status" value="1"/>
</dbReference>
<dbReference type="InterPro" id="IPR008704">
    <property type="entry name" value="Endonuclease_Zinc-binding_loop"/>
</dbReference>
<feature type="region of interest" description="Disordered" evidence="1">
    <location>
        <begin position="166"/>
        <end position="259"/>
    </location>
</feature>
<evidence type="ECO:0000256" key="1">
    <source>
        <dbReference type="SAM" id="MobiDB-lite"/>
    </source>
</evidence>
<feature type="compositionally biased region" description="Basic and acidic residues" evidence="1">
    <location>
        <begin position="180"/>
        <end position="192"/>
    </location>
</feature>
<dbReference type="Gene3D" id="3.90.75.10">
    <property type="entry name" value="Homing Intron 3 (I-ppo) Encoded Endonuclease, Chain A"/>
    <property type="match status" value="1"/>
</dbReference>
<gene>
    <name evidence="3" type="ORF">M011DRAFT_458439</name>
</gene>
<dbReference type="AlphaFoldDB" id="A0A6A6VCZ6"/>
<feature type="region of interest" description="Disordered" evidence="1">
    <location>
        <begin position="82"/>
        <end position="147"/>
    </location>
</feature>
<feature type="compositionally biased region" description="Acidic residues" evidence="1">
    <location>
        <begin position="138"/>
        <end position="147"/>
    </location>
</feature>
<feature type="compositionally biased region" description="Low complexity" evidence="1">
    <location>
        <begin position="199"/>
        <end position="212"/>
    </location>
</feature>
<dbReference type="GO" id="GO:0004519">
    <property type="term" value="F:endonuclease activity"/>
    <property type="evidence" value="ECO:0007669"/>
    <property type="project" value="InterPro"/>
</dbReference>
<dbReference type="OrthoDB" id="5386048at2759"/>
<evidence type="ECO:0000259" key="2">
    <source>
        <dbReference type="Pfam" id="PF05551"/>
    </source>
</evidence>
<sequence>MDTHTSRRLPVRLKRPWERDESESDHDEPPRKKRAVSGQVIVIDDDSKQSYVGSGTKEDPVRFPVWTSNNVIPSMDHKKCFVIEDDEESDASEERREVPVVDLESDEERSDDSDEERSGESDEEQGQGVRNHIYSLESDTDGSDDEAPFVYSQFAKLAETMDTRTAELQKEGLSGFSTQKVEELGRKSEHPNHPWRNYSSSSSDSRSSSPASAKETSVGGWAGSAVHGAQDTTQTGEENDSDHEEGTDNPFTSSTAGIKSRSDILSRSWERTVPESVGIETVLPGHAQLNPLQIKKKMFFEVHVPDMSRLKRRLASFRPETLEPAACWICPASKIRHCQWGALRTTYSFTVDGVRYNYALNAALIVLIAEDRLTKEQKEGIIMESWHVSHLRGDWSCTNPDHLTVELGKVNQSRNKCFHRGGTCTHTPTCIVHLRQADLYVTKLSEENTTEESHLQASGS</sequence>
<evidence type="ECO:0000313" key="4">
    <source>
        <dbReference type="Proteomes" id="UP000799440"/>
    </source>
</evidence>
<reference evidence="3" key="1">
    <citation type="journal article" date="2020" name="Stud. Mycol.">
        <title>101 Dothideomycetes genomes: a test case for predicting lifestyles and emergence of pathogens.</title>
        <authorList>
            <person name="Haridas S."/>
            <person name="Albert R."/>
            <person name="Binder M."/>
            <person name="Bloem J."/>
            <person name="Labutti K."/>
            <person name="Salamov A."/>
            <person name="Andreopoulos B."/>
            <person name="Baker S."/>
            <person name="Barry K."/>
            <person name="Bills G."/>
            <person name="Bluhm B."/>
            <person name="Cannon C."/>
            <person name="Castanera R."/>
            <person name="Culley D."/>
            <person name="Daum C."/>
            <person name="Ezra D."/>
            <person name="Gonzalez J."/>
            <person name="Henrissat B."/>
            <person name="Kuo A."/>
            <person name="Liang C."/>
            <person name="Lipzen A."/>
            <person name="Lutzoni F."/>
            <person name="Magnuson J."/>
            <person name="Mondo S."/>
            <person name="Nolan M."/>
            <person name="Ohm R."/>
            <person name="Pangilinan J."/>
            <person name="Park H.-J."/>
            <person name="Ramirez L."/>
            <person name="Alfaro M."/>
            <person name="Sun H."/>
            <person name="Tritt A."/>
            <person name="Yoshinaga Y."/>
            <person name="Zwiers L.-H."/>
            <person name="Turgeon B."/>
            <person name="Goodwin S."/>
            <person name="Spatafora J."/>
            <person name="Crous P."/>
            <person name="Grigoriev I."/>
        </authorList>
    </citation>
    <scope>NUCLEOTIDE SEQUENCE</scope>
    <source>
        <strain evidence="3">CBS 119925</strain>
    </source>
</reference>
<keyword evidence="4" id="KW-1185">Reference proteome</keyword>
<dbReference type="InterPro" id="IPR044925">
    <property type="entry name" value="His-Me_finger_sf"/>
</dbReference>
<dbReference type="EMBL" id="MU006572">
    <property type="protein sequence ID" value="KAF2747589.1"/>
    <property type="molecule type" value="Genomic_DNA"/>
</dbReference>
<feature type="compositionally biased region" description="Acidic residues" evidence="1">
    <location>
        <begin position="237"/>
        <end position="247"/>
    </location>
</feature>
<feature type="compositionally biased region" description="Basic residues" evidence="1">
    <location>
        <begin position="1"/>
        <end position="14"/>
    </location>
</feature>
<organism evidence="3 4">
    <name type="scientific">Sporormia fimetaria CBS 119925</name>
    <dbReference type="NCBI Taxonomy" id="1340428"/>
    <lineage>
        <taxon>Eukaryota</taxon>
        <taxon>Fungi</taxon>
        <taxon>Dikarya</taxon>
        <taxon>Ascomycota</taxon>
        <taxon>Pezizomycotina</taxon>
        <taxon>Dothideomycetes</taxon>
        <taxon>Pleosporomycetidae</taxon>
        <taxon>Pleosporales</taxon>
        <taxon>Sporormiaceae</taxon>
        <taxon>Sporormia</taxon>
    </lineage>
</organism>
<feature type="domain" description="Zinc-binding loop region of homing endonuclease" evidence="2">
    <location>
        <begin position="379"/>
        <end position="438"/>
    </location>
</feature>
<accession>A0A6A6VCZ6</accession>
<feature type="region of interest" description="Disordered" evidence="1">
    <location>
        <begin position="1"/>
        <end position="68"/>
    </location>
</feature>